<feature type="domain" description="DNA primase/polymerase bifunctional N-terminal" evidence="1">
    <location>
        <begin position="5"/>
        <end position="155"/>
    </location>
</feature>
<gene>
    <name evidence="2" type="ORF">S12H4_00424</name>
</gene>
<accession>X1SM18</accession>
<dbReference type="CDD" id="cd04859">
    <property type="entry name" value="Prim_Pol"/>
    <property type="match status" value="1"/>
</dbReference>
<dbReference type="EMBL" id="BARW01000045">
    <property type="protein sequence ID" value="GAI68849.1"/>
    <property type="molecule type" value="Genomic_DNA"/>
</dbReference>
<dbReference type="InterPro" id="IPR015330">
    <property type="entry name" value="DNA_primase/pol_bifunc_N"/>
</dbReference>
<evidence type="ECO:0000313" key="2">
    <source>
        <dbReference type="EMBL" id="GAI68849.1"/>
    </source>
</evidence>
<reference evidence="2" key="1">
    <citation type="journal article" date="2014" name="Front. Microbiol.">
        <title>High frequency of phylogenetically diverse reductive dehalogenase-homologous genes in deep subseafloor sedimentary metagenomes.</title>
        <authorList>
            <person name="Kawai M."/>
            <person name="Futagami T."/>
            <person name="Toyoda A."/>
            <person name="Takaki Y."/>
            <person name="Nishi S."/>
            <person name="Hori S."/>
            <person name="Arai W."/>
            <person name="Tsubouchi T."/>
            <person name="Morono Y."/>
            <person name="Uchiyama I."/>
            <person name="Ito T."/>
            <person name="Fujiyama A."/>
            <person name="Inagaki F."/>
            <person name="Takami H."/>
        </authorList>
    </citation>
    <scope>NUCLEOTIDE SEQUENCE</scope>
    <source>
        <strain evidence="2">Expedition CK06-06</strain>
    </source>
</reference>
<protein>
    <recommendedName>
        <fullName evidence="1">DNA primase/polymerase bifunctional N-terminal domain-containing protein</fullName>
    </recommendedName>
</protein>
<dbReference type="Gene3D" id="3.30.720.160">
    <property type="entry name" value="Bifunctional DNA primase/polymerase, N-terminal"/>
    <property type="match status" value="1"/>
</dbReference>
<proteinExistence type="predicted"/>
<sequence length="356" mass="40750">MGSILNEYYQKGYSLIPLKHNEKIPAIRWKQYQYRQASREEILAWSMNFREPNIALITGKELIVIDVDDPSKLPELFRLLPEAEKTTKIKTKRCFHFYFSNNGKHKIRSTKNLFGLGIELKANGNYVVAPPSKIDNFTYRFIIPLSKIQPLPEKIIKYLEGTLPGIGTGIKEGGQAPGVEYKKGRALSLPRYNGQDRYCLKQIIGRELKAGERDSSLFILYNLLLQNKNSLEHAKKITILKNNSLVKPLTDPEMEKLFRKGYSFKCSTIRETLPYIECFKCKYRFKGGVLGVGNILVKNIRKLPELTNTERGIVCLLGTVFDGEEPSISKIALKARMDYRVVEKAIRGLREKGIIE</sequence>
<dbReference type="SMART" id="SM00943">
    <property type="entry name" value="Prim-Pol"/>
    <property type="match status" value="1"/>
</dbReference>
<dbReference type="Pfam" id="PF09250">
    <property type="entry name" value="Prim-Pol"/>
    <property type="match status" value="1"/>
</dbReference>
<dbReference type="AlphaFoldDB" id="X1SM18"/>
<name>X1SM18_9ZZZZ</name>
<evidence type="ECO:0000259" key="1">
    <source>
        <dbReference type="SMART" id="SM00943"/>
    </source>
</evidence>
<comment type="caution">
    <text evidence="2">The sequence shown here is derived from an EMBL/GenBank/DDBJ whole genome shotgun (WGS) entry which is preliminary data.</text>
</comment>
<dbReference type="SUPFAM" id="SSF56747">
    <property type="entry name" value="Prim-pol domain"/>
    <property type="match status" value="1"/>
</dbReference>
<organism evidence="2">
    <name type="scientific">marine sediment metagenome</name>
    <dbReference type="NCBI Taxonomy" id="412755"/>
    <lineage>
        <taxon>unclassified sequences</taxon>
        <taxon>metagenomes</taxon>
        <taxon>ecological metagenomes</taxon>
    </lineage>
</organism>